<reference evidence="1 2" key="2">
    <citation type="submission" date="2018-11" db="EMBL/GenBank/DDBJ databases">
        <authorList>
            <consortium name="Pathogen Informatics"/>
        </authorList>
    </citation>
    <scope>NUCLEOTIDE SEQUENCE [LARGE SCALE GENOMIC DNA]</scope>
    <source>
        <strain evidence="1">Dakar</strain>
        <strain evidence="2">Dakar, Senegal</strain>
    </source>
</reference>
<evidence type="ECO:0000313" key="1">
    <source>
        <dbReference type="EMBL" id="VDP48110.1"/>
    </source>
</evidence>
<reference evidence="3" key="1">
    <citation type="submission" date="2016-06" db="UniProtKB">
        <authorList>
            <consortium name="WormBaseParasite"/>
        </authorList>
    </citation>
    <scope>IDENTIFICATION</scope>
</reference>
<dbReference type="AlphaFoldDB" id="A0A183KB85"/>
<protein>
    <submittedName>
        <fullName evidence="1 3">Uncharacterized protein</fullName>
    </submittedName>
</protein>
<keyword evidence="2" id="KW-1185">Reference proteome</keyword>
<accession>A0A183KB85</accession>
<dbReference type="WBParaSite" id="SCUD_0001227601-mRNA-1">
    <property type="protein sequence ID" value="SCUD_0001227601-mRNA-1"/>
    <property type="gene ID" value="SCUD_0001227601"/>
</dbReference>
<evidence type="ECO:0000313" key="3">
    <source>
        <dbReference type="WBParaSite" id="SCUD_0001227601-mRNA-1"/>
    </source>
</evidence>
<organism evidence="3">
    <name type="scientific">Schistosoma curassoni</name>
    <dbReference type="NCBI Taxonomy" id="6186"/>
    <lineage>
        <taxon>Eukaryota</taxon>
        <taxon>Metazoa</taxon>
        <taxon>Spiralia</taxon>
        <taxon>Lophotrochozoa</taxon>
        <taxon>Platyhelminthes</taxon>
        <taxon>Trematoda</taxon>
        <taxon>Digenea</taxon>
        <taxon>Strigeidida</taxon>
        <taxon>Schistosomatoidea</taxon>
        <taxon>Schistosomatidae</taxon>
        <taxon>Schistosoma</taxon>
    </lineage>
</organism>
<gene>
    <name evidence="1" type="ORF">SCUD_LOCUS12273</name>
</gene>
<name>A0A183KB85_9TREM</name>
<sequence length="93" mass="11268">MNPMRLQIETIYDHCLFHVFVERAITKVIRYAYAHLNLTIQDFHVLDQRLLHVFLEKDMYVNNSVDCLFYQILLDQEIHVPKLLLDVFEFLDE</sequence>
<evidence type="ECO:0000313" key="2">
    <source>
        <dbReference type="Proteomes" id="UP000279833"/>
    </source>
</evidence>
<dbReference type="Proteomes" id="UP000279833">
    <property type="component" value="Unassembled WGS sequence"/>
</dbReference>
<proteinExistence type="predicted"/>
<dbReference type="EMBL" id="UZAK01034997">
    <property type="protein sequence ID" value="VDP48110.1"/>
    <property type="molecule type" value="Genomic_DNA"/>
</dbReference>